<comment type="caution">
    <text evidence="2">The sequence shown here is derived from an EMBL/GenBank/DDBJ whole genome shotgun (WGS) entry which is preliminary data.</text>
</comment>
<dbReference type="InterPro" id="IPR012338">
    <property type="entry name" value="Beta-lactam/transpept-like"/>
</dbReference>
<evidence type="ECO:0000313" key="3">
    <source>
        <dbReference type="Proteomes" id="UP000253509"/>
    </source>
</evidence>
<keyword evidence="3" id="KW-1185">Reference proteome</keyword>
<dbReference type="Pfam" id="PF00144">
    <property type="entry name" value="Beta-lactamase"/>
    <property type="match status" value="1"/>
</dbReference>
<organism evidence="2 3">
    <name type="scientific">Brevibacterium celere</name>
    <dbReference type="NCBI Taxonomy" id="225845"/>
    <lineage>
        <taxon>Bacteria</taxon>
        <taxon>Bacillati</taxon>
        <taxon>Actinomycetota</taxon>
        <taxon>Actinomycetes</taxon>
        <taxon>Micrococcales</taxon>
        <taxon>Brevibacteriaceae</taxon>
        <taxon>Brevibacterium</taxon>
    </lineage>
</organism>
<dbReference type="InterPro" id="IPR001466">
    <property type="entry name" value="Beta-lactam-related"/>
</dbReference>
<dbReference type="Proteomes" id="UP000253509">
    <property type="component" value="Unassembled WGS sequence"/>
</dbReference>
<evidence type="ECO:0000259" key="1">
    <source>
        <dbReference type="Pfam" id="PF00144"/>
    </source>
</evidence>
<sequence length="395" mass="42441">MSTSAVTVENWLDPAHLPWSFTHMGELFPTDRLGRGTGPVAGFDREILDLGSLTVDIGGGDSTVSEILAAANTDAWAVVHRGTVVAEEYGPHMSADTPHLLMSVSKSVLSLVLATLIEDGTIGLEDTIGELIPALASSGYGDARVTDVFDMRTGIRFSEEYLDPESEVRRLDEAVGWAPLQPGHPSTLAEFLPTLDKETEHGGPFVYRSADTDVLGWLIESATGRRYAEVATERLWSVLGAEHDAFLTVDPAGLGMFDGGTSSTLLDLARFGHVLLRQGRSLSGSRIVSPEWVEDLFTGGPDSEAAFAAGPYGSEFPGGKYRRQFWSANADRDLICGVGIHGQLLYIDRARDVVAVRFASQALPVDHDSDTLVHAAFATIAESVSGLRRESSPQE</sequence>
<proteinExistence type="predicted"/>
<dbReference type="Gene3D" id="3.40.710.10">
    <property type="entry name" value="DD-peptidase/beta-lactamase superfamily"/>
    <property type="match status" value="1"/>
</dbReference>
<dbReference type="PANTHER" id="PTHR43283">
    <property type="entry name" value="BETA-LACTAMASE-RELATED"/>
    <property type="match status" value="1"/>
</dbReference>
<dbReference type="InterPro" id="IPR050789">
    <property type="entry name" value="Diverse_Enzym_Activities"/>
</dbReference>
<evidence type="ECO:0000313" key="2">
    <source>
        <dbReference type="EMBL" id="RBP69681.1"/>
    </source>
</evidence>
<feature type="domain" description="Beta-lactamase-related" evidence="1">
    <location>
        <begin position="67"/>
        <end position="374"/>
    </location>
</feature>
<dbReference type="RefSeq" id="WP_113905082.1">
    <property type="nucleotide sequence ID" value="NZ_QNSB01000011.1"/>
</dbReference>
<dbReference type="SUPFAM" id="SSF56601">
    <property type="entry name" value="beta-lactamase/transpeptidase-like"/>
    <property type="match status" value="1"/>
</dbReference>
<dbReference type="AlphaFoldDB" id="A0A366IEI0"/>
<protein>
    <recommendedName>
        <fullName evidence="1">Beta-lactamase-related domain-containing protein</fullName>
    </recommendedName>
</protein>
<dbReference type="PANTHER" id="PTHR43283:SF7">
    <property type="entry name" value="BETA-LACTAMASE-RELATED DOMAIN-CONTAINING PROTEIN"/>
    <property type="match status" value="1"/>
</dbReference>
<reference evidence="2 3" key="1">
    <citation type="submission" date="2018-06" db="EMBL/GenBank/DDBJ databases">
        <title>Freshwater and sediment microbial communities from various areas in North America, analyzing microbe dynamics in response to fracking.</title>
        <authorList>
            <person name="Lamendella R."/>
        </authorList>
    </citation>
    <scope>NUCLEOTIDE SEQUENCE [LARGE SCALE GENOMIC DNA]</scope>
    <source>
        <strain evidence="2 3">3b_TX</strain>
    </source>
</reference>
<dbReference type="EMBL" id="QNSB01000011">
    <property type="protein sequence ID" value="RBP69681.1"/>
    <property type="molecule type" value="Genomic_DNA"/>
</dbReference>
<gene>
    <name evidence="2" type="ORF">DFO65_11141</name>
</gene>
<accession>A0A366IEI0</accession>
<name>A0A366IEI0_9MICO</name>